<evidence type="ECO:0000256" key="6">
    <source>
        <dbReference type="ARBA" id="ARBA00022485"/>
    </source>
</evidence>
<keyword evidence="8" id="KW-0808">Transferase</keyword>
<evidence type="ECO:0000256" key="2">
    <source>
        <dbReference type="ARBA" id="ARBA00001966"/>
    </source>
</evidence>
<dbReference type="OrthoDB" id="144293at2"/>
<comment type="caution">
    <text evidence="19">The sequence shown here is derived from an EMBL/GenBank/DDBJ whole genome shotgun (WGS) entry which is preliminary data.</text>
</comment>
<dbReference type="InterPro" id="IPR050482">
    <property type="entry name" value="Sensor_HK_TwoCompSys"/>
</dbReference>
<dbReference type="GO" id="GO:0046983">
    <property type="term" value="F:protein dimerization activity"/>
    <property type="evidence" value="ECO:0007669"/>
    <property type="project" value="InterPro"/>
</dbReference>
<dbReference type="GO" id="GO:0046872">
    <property type="term" value="F:metal ion binding"/>
    <property type="evidence" value="ECO:0007669"/>
    <property type="project" value="UniProtKB-KW"/>
</dbReference>
<dbReference type="GO" id="GO:0051539">
    <property type="term" value="F:4 iron, 4 sulfur cluster binding"/>
    <property type="evidence" value="ECO:0007669"/>
    <property type="project" value="UniProtKB-KW"/>
</dbReference>
<dbReference type="Gene3D" id="1.20.5.1930">
    <property type="match status" value="1"/>
</dbReference>
<feature type="transmembrane region" description="Helical" evidence="17">
    <location>
        <begin position="115"/>
        <end position="135"/>
    </location>
</feature>
<name>A0A4R6RYJ0_LABRH</name>
<dbReference type="GO" id="GO:0016020">
    <property type="term" value="C:membrane"/>
    <property type="evidence" value="ECO:0007669"/>
    <property type="project" value="InterPro"/>
</dbReference>
<feature type="transmembrane region" description="Helical" evidence="17">
    <location>
        <begin position="21"/>
        <end position="41"/>
    </location>
</feature>
<dbReference type="Pfam" id="PF07730">
    <property type="entry name" value="HisKA_3"/>
    <property type="match status" value="1"/>
</dbReference>
<keyword evidence="13" id="KW-0411">Iron-sulfur</keyword>
<comment type="subcellular location">
    <subcellularLocation>
        <location evidence="3">Cytoplasm</location>
    </subcellularLocation>
</comment>
<dbReference type="RefSeq" id="WP_133853503.1">
    <property type="nucleotide sequence ID" value="NZ_SNXZ01000008.1"/>
</dbReference>
<keyword evidence="16" id="KW-0175">Coiled coil</keyword>
<organism evidence="19 20">
    <name type="scientific">Labedaea rhizosphaerae</name>
    <dbReference type="NCBI Taxonomy" id="598644"/>
    <lineage>
        <taxon>Bacteria</taxon>
        <taxon>Bacillati</taxon>
        <taxon>Actinomycetota</taxon>
        <taxon>Actinomycetes</taxon>
        <taxon>Pseudonocardiales</taxon>
        <taxon>Pseudonocardiaceae</taxon>
        <taxon>Labedaea</taxon>
    </lineage>
</organism>
<evidence type="ECO:0000313" key="19">
    <source>
        <dbReference type="EMBL" id="TDP91934.1"/>
    </source>
</evidence>
<feature type="transmembrane region" description="Helical" evidence="17">
    <location>
        <begin position="79"/>
        <end position="103"/>
    </location>
</feature>
<sequence length="420" mass="45019">MVTRNAVDLGPRWDKVQQRSFAVLPYALLTVSVSITFGVYGFTGATWLTGLWSLAAAGWVLAGYTVWPDSSRPGALSTLYFAGLLVFNAVLILRAPWFGAFAFSGYLHAFDCLPGLWVFAGTGANAVLMAIAQVGGPPSVTGLAWPVYALIILINVALASGFSYFGKTNHEQNLTRKKIIAELEKTNLRLAAALAENAGLHEQLLTQAREAGMLDERQRMAREIHDTIAQGLAGIITQLEAAAQAADPEQRKRHQDNAVELARDSLTEARRSVRAVRPEPLAQARLPEAMASVVQRWSHLNAVPVELTTTGTARPMHPEVEVTLLRTAQEALANVAKHARASRVGLTLSYMEDLITLDVRDDGVGFAVDAVGSDSFGLEAMRQRVDRLAGELVVESTPGSGTAISASLPAVDVGEPVSTA</sequence>
<keyword evidence="17" id="KW-0472">Membrane</keyword>
<evidence type="ECO:0000256" key="4">
    <source>
        <dbReference type="ARBA" id="ARBA00012438"/>
    </source>
</evidence>
<dbReference type="GO" id="GO:0000155">
    <property type="term" value="F:phosphorelay sensor kinase activity"/>
    <property type="evidence" value="ECO:0007669"/>
    <property type="project" value="InterPro"/>
</dbReference>
<evidence type="ECO:0000256" key="9">
    <source>
        <dbReference type="ARBA" id="ARBA00022723"/>
    </source>
</evidence>
<dbReference type="Gene3D" id="3.30.565.10">
    <property type="entry name" value="Histidine kinase-like ATPase, C-terminal domain"/>
    <property type="match status" value="1"/>
</dbReference>
<evidence type="ECO:0000256" key="13">
    <source>
        <dbReference type="ARBA" id="ARBA00023014"/>
    </source>
</evidence>
<dbReference type="InterPro" id="IPR005467">
    <property type="entry name" value="His_kinase_dom"/>
</dbReference>
<evidence type="ECO:0000256" key="1">
    <source>
        <dbReference type="ARBA" id="ARBA00000085"/>
    </source>
</evidence>
<dbReference type="AlphaFoldDB" id="A0A4R6RYJ0"/>
<comment type="catalytic activity">
    <reaction evidence="1">
        <text>ATP + protein L-histidine = ADP + protein N-phospho-L-histidine.</text>
        <dbReference type="EC" id="2.7.13.3"/>
    </reaction>
</comment>
<reference evidence="19 20" key="1">
    <citation type="submission" date="2019-03" db="EMBL/GenBank/DDBJ databases">
        <title>Genomic Encyclopedia of Type Strains, Phase IV (KMG-IV): sequencing the most valuable type-strain genomes for metagenomic binning, comparative biology and taxonomic classification.</title>
        <authorList>
            <person name="Goeker M."/>
        </authorList>
    </citation>
    <scope>NUCLEOTIDE SEQUENCE [LARGE SCALE GENOMIC DNA]</scope>
    <source>
        <strain evidence="19 20">DSM 45361</strain>
    </source>
</reference>
<dbReference type="PROSITE" id="PS50109">
    <property type="entry name" value="HIS_KIN"/>
    <property type="match status" value="1"/>
</dbReference>
<evidence type="ECO:0000256" key="16">
    <source>
        <dbReference type="SAM" id="Coils"/>
    </source>
</evidence>
<feature type="transmembrane region" description="Helical" evidence="17">
    <location>
        <begin position="47"/>
        <end position="67"/>
    </location>
</feature>
<proteinExistence type="predicted"/>
<evidence type="ECO:0000256" key="7">
    <source>
        <dbReference type="ARBA" id="ARBA00022490"/>
    </source>
</evidence>
<evidence type="ECO:0000313" key="20">
    <source>
        <dbReference type="Proteomes" id="UP000295444"/>
    </source>
</evidence>
<evidence type="ECO:0000256" key="5">
    <source>
        <dbReference type="ARBA" id="ARBA00017322"/>
    </source>
</evidence>
<dbReference type="CDD" id="cd16917">
    <property type="entry name" value="HATPase_UhpB-NarQ-NarX-like"/>
    <property type="match status" value="1"/>
</dbReference>
<dbReference type="PRINTS" id="PR00344">
    <property type="entry name" value="BCTRLSENSOR"/>
</dbReference>
<evidence type="ECO:0000256" key="15">
    <source>
        <dbReference type="ARBA" id="ARBA00030800"/>
    </source>
</evidence>
<dbReference type="Pfam" id="PF02518">
    <property type="entry name" value="HATPase_c"/>
    <property type="match status" value="1"/>
</dbReference>
<gene>
    <name evidence="19" type="ORF">EV186_108145</name>
</gene>
<dbReference type="SUPFAM" id="SSF55874">
    <property type="entry name" value="ATPase domain of HSP90 chaperone/DNA topoisomerase II/histidine kinase"/>
    <property type="match status" value="1"/>
</dbReference>
<comment type="function">
    <text evidence="14">Member of the two-component regulatory system NreB/NreC involved in the control of dissimilatory nitrate/nitrite reduction in response to oxygen. NreB functions as a direct oxygen sensor histidine kinase which is autophosphorylated, in the absence of oxygen, probably at the conserved histidine residue, and transfers its phosphate group probably to a conserved aspartate residue of NreC. NreB/NreC activates the expression of the nitrate (narGHJI) and nitrite (nir) reductase operons, as well as the putative nitrate transporter gene narT.</text>
</comment>
<feature type="domain" description="Histidine kinase" evidence="18">
    <location>
        <begin position="324"/>
        <end position="412"/>
    </location>
</feature>
<dbReference type="InterPro" id="IPR011712">
    <property type="entry name" value="Sig_transdc_His_kin_sub3_dim/P"/>
</dbReference>
<dbReference type="PANTHER" id="PTHR24421:SF62">
    <property type="entry name" value="SENSORY TRANSDUCTION HISTIDINE KINASE"/>
    <property type="match status" value="1"/>
</dbReference>
<evidence type="ECO:0000256" key="11">
    <source>
        <dbReference type="ARBA" id="ARBA00023004"/>
    </source>
</evidence>
<dbReference type="InterPro" id="IPR004358">
    <property type="entry name" value="Sig_transdc_His_kin-like_C"/>
</dbReference>
<dbReference type="PIRSF" id="PIRSF037434">
    <property type="entry name" value="STHK_ChrS"/>
    <property type="match status" value="1"/>
</dbReference>
<dbReference type="EMBL" id="SNXZ01000008">
    <property type="protein sequence ID" value="TDP91934.1"/>
    <property type="molecule type" value="Genomic_DNA"/>
</dbReference>
<protein>
    <recommendedName>
        <fullName evidence="5">Oxygen sensor histidine kinase NreB</fullName>
        <ecNumber evidence="4">2.7.13.3</ecNumber>
    </recommendedName>
    <alternativeName>
        <fullName evidence="15">Nitrogen regulation protein B</fullName>
    </alternativeName>
</protein>
<evidence type="ECO:0000256" key="12">
    <source>
        <dbReference type="ARBA" id="ARBA00023012"/>
    </source>
</evidence>
<dbReference type="GO" id="GO:0005737">
    <property type="term" value="C:cytoplasm"/>
    <property type="evidence" value="ECO:0007669"/>
    <property type="project" value="UniProtKB-SubCell"/>
</dbReference>
<dbReference type="PANTHER" id="PTHR24421">
    <property type="entry name" value="NITRATE/NITRITE SENSOR PROTEIN NARX-RELATED"/>
    <property type="match status" value="1"/>
</dbReference>
<evidence type="ECO:0000259" key="18">
    <source>
        <dbReference type="PROSITE" id="PS50109"/>
    </source>
</evidence>
<keyword evidence="17" id="KW-1133">Transmembrane helix</keyword>
<keyword evidence="6" id="KW-0004">4Fe-4S</keyword>
<keyword evidence="12" id="KW-0902">Two-component regulatory system</keyword>
<keyword evidence="7" id="KW-0963">Cytoplasm</keyword>
<keyword evidence="9" id="KW-0479">Metal-binding</keyword>
<keyword evidence="11" id="KW-0408">Iron</keyword>
<keyword evidence="17" id="KW-0812">Transmembrane</keyword>
<evidence type="ECO:0000256" key="14">
    <source>
        <dbReference type="ARBA" id="ARBA00024827"/>
    </source>
</evidence>
<dbReference type="InterPro" id="IPR036890">
    <property type="entry name" value="HATPase_C_sf"/>
</dbReference>
<dbReference type="Proteomes" id="UP000295444">
    <property type="component" value="Unassembled WGS sequence"/>
</dbReference>
<evidence type="ECO:0000256" key="17">
    <source>
        <dbReference type="SAM" id="Phobius"/>
    </source>
</evidence>
<feature type="transmembrane region" description="Helical" evidence="17">
    <location>
        <begin position="147"/>
        <end position="166"/>
    </location>
</feature>
<keyword evidence="10 19" id="KW-0418">Kinase</keyword>
<evidence type="ECO:0000256" key="8">
    <source>
        <dbReference type="ARBA" id="ARBA00022679"/>
    </source>
</evidence>
<accession>A0A4R6RYJ0</accession>
<keyword evidence="20" id="KW-1185">Reference proteome</keyword>
<evidence type="ECO:0000256" key="3">
    <source>
        <dbReference type="ARBA" id="ARBA00004496"/>
    </source>
</evidence>
<dbReference type="SMART" id="SM00387">
    <property type="entry name" value="HATPase_c"/>
    <property type="match status" value="1"/>
</dbReference>
<dbReference type="InterPro" id="IPR003594">
    <property type="entry name" value="HATPase_dom"/>
</dbReference>
<feature type="coiled-coil region" evidence="16">
    <location>
        <begin position="176"/>
        <end position="203"/>
    </location>
</feature>
<dbReference type="InterPro" id="IPR017205">
    <property type="entry name" value="Sig_transdc_His_kinase_ChrS"/>
</dbReference>
<evidence type="ECO:0000256" key="10">
    <source>
        <dbReference type="ARBA" id="ARBA00022777"/>
    </source>
</evidence>
<comment type="cofactor">
    <cofactor evidence="2">
        <name>[4Fe-4S] cluster</name>
        <dbReference type="ChEBI" id="CHEBI:49883"/>
    </cofactor>
</comment>
<dbReference type="EC" id="2.7.13.3" evidence="4"/>